<dbReference type="EMBL" id="UGGT01000002">
    <property type="protein sequence ID" value="STO91578.1"/>
    <property type="molecule type" value="Genomic_DNA"/>
</dbReference>
<dbReference type="RefSeq" id="WP_058393315.1">
    <property type="nucleotide sequence ID" value="NZ_UGGT01000002.1"/>
</dbReference>
<evidence type="ECO:0000313" key="1">
    <source>
        <dbReference type="EMBL" id="STO91578.1"/>
    </source>
</evidence>
<reference evidence="1 2" key="1">
    <citation type="submission" date="2018-06" db="EMBL/GenBank/DDBJ databases">
        <authorList>
            <consortium name="Pathogen Informatics"/>
            <person name="Doyle S."/>
        </authorList>
    </citation>
    <scope>NUCLEOTIDE SEQUENCE [LARGE SCALE GENOMIC DNA]</scope>
    <source>
        <strain evidence="1 2">NCTC11370</strain>
    </source>
</reference>
<protein>
    <submittedName>
        <fullName evidence="1">Uncharacterized protein</fullName>
    </submittedName>
</protein>
<accession>A0A377ITX4</accession>
<dbReference type="AlphaFoldDB" id="A0A377ITX4"/>
<name>A0A377ITX4_9GAMM</name>
<proteinExistence type="predicted"/>
<dbReference type="Proteomes" id="UP000254554">
    <property type="component" value="Unassembled WGS sequence"/>
</dbReference>
<organism evidence="1 2">
    <name type="scientific">Fluoribacter dumoffii</name>
    <dbReference type="NCBI Taxonomy" id="463"/>
    <lineage>
        <taxon>Bacteria</taxon>
        <taxon>Pseudomonadati</taxon>
        <taxon>Pseudomonadota</taxon>
        <taxon>Gammaproteobacteria</taxon>
        <taxon>Legionellales</taxon>
        <taxon>Legionellaceae</taxon>
        <taxon>Fluoribacter</taxon>
    </lineage>
</organism>
<sequence>MTVVSTRLSPKELDYLTGIASENKMRKGGSDELSLGKALNELVRWCHLNRIDINSNHNAVNDDIKKMIEQIHVAIPHLMYLTRLQTVLLSDGIPEEKITRSRAQTLDYINKTCGDLQNINYDLVRFSMNDIGLKTLPVNKDKTLWKLP</sequence>
<keyword evidence="2" id="KW-1185">Reference proteome</keyword>
<dbReference type="OrthoDB" id="5636564at2"/>
<evidence type="ECO:0000313" key="2">
    <source>
        <dbReference type="Proteomes" id="UP000254554"/>
    </source>
</evidence>
<gene>
    <name evidence="1" type="ORF">NCTC11370_03556</name>
</gene>